<sequence>MRLLVIVLLLAGGPLAAQVFPATDYPQGYFRNPLLFPISLSGNFGELRPNHYHMGLDLKTKAVENQLVHAAADGYIARIKIEPGGFGRAIYINHPNGFTTLYAHLNNFYPALEQWLKEQQYQQQSWKLELQLRPGQFPVKKGDFIAYSGNTGGSQAPHLHFEIRRTADDVNLNPLLFGFPLTDNVPPRLMRLSVYDRDKGIYEQSPRIFPVKAAGGNQHTSTPALITLSTPRVSFGIGAWDTHTGSSNLNGIFESVLYDNERPIVGFRMDVISYNDTRYLNAHIDYRTRAGGGPWLQQLFSLPGYINSIYGGDQNGIVDLSDGAVHNIRIDVKDADKNLSVLSFKVQYKAPASPAPATARGTGKQFYPLMLDGYEASDCEFYIGERCLYDSVFIRYSQSAASSPSVVSAVHSIGANYIPLQEAYLIRIRPGRTLSQEERLRTVMQWYAGAKKDVQKVEWQQEWAHARFRDFGSYQLVIDQTPPVIVPSGFNDGSDLSKASRIVFTVTDNLGKFKNVKTYLDGQWLRFTNDKGRTFIYQFDERCPRGAHELTITAEDEAGNSTTKTYRFTR</sequence>
<organism evidence="3 4">
    <name type="scientific">Candidatus Pseudobacter hemicellulosilyticus</name>
    <dbReference type="NCBI Taxonomy" id="3121375"/>
    <lineage>
        <taxon>Bacteria</taxon>
        <taxon>Pseudomonadati</taxon>
        <taxon>Bacteroidota</taxon>
        <taxon>Chitinophagia</taxon>
        <taxon>Chitinophagales</taxon>
        <taxon>Chitinophagaceae</taxon>
        <taxon>Pseudobacter</taxon>
    </lineage>
</organism>
<dbReference type="Gene3D" id="2.60.40.10">
    <property type="entry name" value="Immunoglobulins"/>
    <property type="match status" value="1"/>
</dbReference>
<proteinExistence type="predicted"/>
<dbReference type="PANTHER" id="PTHR21666:SF285">
    <property type="entry name" value="M23 FAMILY METALLOPEPTIDASE"/>
    <property type="match status" value="1"/>
</dbReference>
<feature type="domain" description="M23ase beta-sheet core" evidence="2">
    <location>
        <begin position="52"/>
        <end position="117"/>
    </location>
</feature>
<evidence type="ECO:0000313" key="3">
    <source>
        <dbReference type="EMBL" id="WEK37280.1"/>
    </source>
</evidence>
<feature type="domain" description="M23ase beta-sheet core" evidence="2">
    <location>
        <begin position="132"/>
        <end position="171"/>
    </location>
</feature>
<reference evidence="3" key="1">
    <citation type="submission" date="2023-03" db="EMBL/GenBank/DDBJ databases">
        <title>Andean soil-derived lignocellulolytic bacterial consortium as a source of novel taxa and putative plastic-active enzymes.</title>
        <authorList>
            <person name="Diaz-Garcia L."/>
            <person name="Chuvochina M."/>
            <person name="Feuerriegel G."/>
            <person name="Bunk B."/>
            <person name="Sproer C."/>
            <person name="Streit W.R."/>
            <person name="Rodriguez L.M."/>
            <person name="Overmann J."/>
            <person name="Jimenez D.J."/>
        </authorList>
    </citation>
    <scope>NUCLEOTIDE SEQUENCE</scope>
    <source>
        <strain evidence="3">MAG 7</strain>
    </source>
</reference>
<dbReference type="SUPFAM" id="SSF51261">
    <property type="entry name" value="Duplicated hybrid motif"/>
    <property type="match status" value="1"/>
</dbReference>
<keyword evidence="1" id="KW-0732">Signal</keyword>
<dbReference type="Pfam" id="PF01551">
    <property type="entry name" value="Peptidase_M23"/>
    <property type="match status" value="2"/>
</dbReference>
<accession>A0AAJ6BH22</accession>
<dbReference type="Proteomes" id="UP001220610">
    <property type="component" value="Chromosome"/>
</dbReference>
<dbReference type="GO" id="GO:0004222">
    <property type="term" value="F:metalloendopeptidase activity"/>
    <property type="evidence" value="ECO:0007669"/>
    <property type="project" value="TreeGrafter"/>
</dbReference>
<protein>
    <submittedName>
        <fullName evidence="3">M23 family metallopeptidase</fullName>
    </submittedName>
</protein>
<dbReference type="PANTHER" id="PTHR21666">
    <property type="entry name" value="PEPTIDASE-RELATED"/>
    <property type="match status" value="1"/>
</dbReference>
<feature type="signal peptide" evidence="1">
    <location>
        <begin position="1"/>
        <end position="17"/>
    </location>
</feature>
<evidence type="ECO:0000313" key="4">
    <source>
        <dbReference type="Proteomes" id="UP001220610"/>
    </source>
</evidence>
<dbReference type="AlphaFoldDB" id="A0AAJ6BH22"/>
<dbReference type="InterPro" id="IPR016047">
    <property type="entry name" value="M23ase_b-sheet_dom"/>
</dbReference>
<gene>
    <name evidence="3" type="ORF">P0Y53_07185</name>
</gene>
<evidence type="ECO:0000259" key="2">
    <source>
        <dbReference type="Pfam" id="PF01551"/>
    </source>
</evidence>
<dbReference type="Gene3D" id="2.70.70.10">
    <property type="entry name" value="Glucose Permease (Domain IIA)"/>
    <property type="match status" value="1"/>
</dbReference>
<dbReference type="EMBL" id="CP119311">
    <property type="protein sequence ID" value="WEK37280.1"/>
    <property type="molecule type" value="Genomic_DNA"/>
</dbReference>
<name>A0AAJ6BH22_9BACT</name>
<dbReference type="CDD" id="cd12797">
    <property type="entry name" value="M23_peptidase"/>
    <property type="match status" value="1"/>
</dbReference>
<dbReference type="InterPro" id="IPR050570">
    <property type="entry name" value="Cell_wall_metabolism_enzyme"/>
</dbReference>
<dbReference type="InterPro" id="IPR013783">
    <property type="entry name" value="Ig-like_fold"/>
</dbReference>
<feature type="chain" id="PRO_5042586339" evidence="1">
    <location>
        <begin position="18"/>
        <end position="570"/>
    </location>
</feature>
<evidence type="ECO:0000256" key="1">
    <source>
        <dbReference type="SAM" id="SignalP"/>
    </source>
</evidence>
<dbReference type="InterPro" id="IPR011055">
    <property type="entry name" value="Dup_hybrid_motif"/>
</dbReference>